<keyword evidence="2" id="KW-1003">Cell membrane</keyword>
<dbReference type="CDD" id="cd06225">
    <property type="entry name" value="HAMP"/>
    <property type="match status" value="1"/>
</dbReference>
<dbReference type="FunFam" id="1.10.287.950:FF:000001">
    <property type="entry name" value="Methyl-accepting chemotaxis sensory transducer"/>
    <property type="match status" value="1"/>
</dbReference>
<evidence type="ECO:0000313" key="12">
    <source>
        <dbReference type="EMBL" id="OPX54207.1"/>
    </source>
</evidence>
<reference evidence="12 13" key="1">
    <citation type="submission" date="2017-01" db="EMBL/GenBank/DDBJ databases">
        <title>Genome Sequencing of a Marine Spirillum, Oceanospirillum multiglobuliferum ATCC 33336, from Japan.</title>
        <authorList>
            <person name="Carney J.G."/>
            <person name="Trachtenberg A.M."/>
            <person name="Rheaume B.A."/>
            <person name="Linnane J.D."/>
            <person name="Pitts N.L."/>
            <person name="Mykles D.L."/>
            <person name="Maclea K.S."/>
        </authorList>
    </citation>
    <scope>NUCLEOTIDE SEQUENCE [LARGE SCALE GENOMIC DNA]</scope>
    <source>
        <strain evidence="12 13">ATCC 33336</strain>
    </source>
</reference>
<evidence type="ECO:0000259" key="10">
    <source>
        <dbReference type="PROSITE" id="PS50111"/>
    </source>
</evidence>
<evidence type="ECO:0000256" key="7">
    <source>
        <dbReference type="ARBA" id="ARBA00029447"/>
    </source>
</evidence>
<dbReference type="STRING" id="64969.SAMN02745127_03132"/>
<keyword evidence="3 9" id="KW-0812">Transmembrane</keyword>
<keyword evidence="6 8" id="KW-0807">Transducer</keyword>
<dbReference type="PANTHER" id="PTHR32089">
    <property type="entry name" value="METHYL-ACCEPTING CHEMOTAXIS PROTEIN MCPB"/>
    <property type="match status" value="1"/>
</dbReference>
<dbReference type="InterPro" id="IPR004089">
    <property type="entry name" value="MCPsignal_dom"/>
</dbReference>
<feature type="transmembrane region" description="Helical" evidence="9">
    <location>
        <begin position="12"/>
        <end position="32"/>
    </location>
</feature>
<comment type="subcellular location">
    <subcellularLocation>
        <location evidence="1">Cell membrane</location>
        <topology evidence="1">Multi-pass membrane protein</topology>
    </subcellularLocation>
</comment>
<dbReference type="InterPro" id="IPR003660">
    <property type="entry name" value="HAMP_dom"/>
</dbReference>
<accession>A0A1T4SJX4</accession>
<evidence type="ECO:0000256" key="2">
    <source>
        <dbReference type="ARBA" id="ARBA00022475"/>
    </source>
</evidence>
<dbReference type="PANTHER" id="PTHR32089:SF119">
    <property type="entry name" value="METHYL-ACCEPTING CHEMOTAXIS PROTEIN CTPL"/>
    <property type="match status" value="1"/>
</dbReference>
<dbReference type="GO" id="GO:0005886">
    <property type="term" value="C:plasma membrane"/>
    <property type="evidence" value="ECO:0007669"/>
    <property type="project" value="UniProtKB-SubCell"/>
</dbReference>
<dbReference type="EMBL" id="MTSM01000033">
    <property type="protein sequence ID" value="OPX54207.1"/>
    <property type="molecule type" value="Genomic_DNA"/>
</dbReference>
<dbReference type="CDD" id="cd11386">
    <property type="entry name" value="MCP_signal"/>
    <property type="match status" value="1"/>
</dbReference>
<dbReference type="AlphaFoldDB" id="A0A1T4SJX4"/>
<evidence type="ECO:0000313" key="13">
    <source>
        <dbReference type="Proteomes" id="UP000191418"/>
    </source>
</evidence>
<dbReference type="GO" id="GO:0006935">
    <property type="term" value="P:chemotaxis"/>
    <property type="evidence" value="ECO:0007669"/>
    <property type="project" value="UniProtKB-ARBA"/>
</dbReference>
<dbReference type="GO" id="GO:0007165">
    <property type="term" value="P:signal transduction"/>
    <property type="evidence" value="ECO:0007669"/>
    <property type="project" value="UniProtKB-KW"/>
</dbReference>
<dbReference type="Gene3D" id="1.10.287.950">
    <property type="entry name" value="Methyl-accepting chemotaxis protein"/>
    <property type="match status" value="1"/>
</dbReference>
<dbReference type="InterPro" id="IPR004010">
    <property type="entry name" value="Double_Cache_2"/>
</dbReference>
<dbReference type="Pfam" id="PF00015">
    <property type="entry name" value="MCPsignal"/>
    <property type="match status" value="1"/>
</dbReference>
<evidence type="ECO:0008006" key="14">
    <source>
        <dbReference type="Google" id="ProtNLM"/>
    </source>
</evidence>
<dbReference type="RefSeq" id="WP_159445692.1">
    <property type="nucleotide sequence ID" value="NZ_FUXG01000035.1"/>
</dbReference>
<name>A0A1T4SJX4_9GAMM</name>
<evidence type="ECO:0000256" key="5">
    <source>
        <dbReference type="ARBA" id="ARBA00023136"/>
    </source>
</evidence>
<dbReference type="PROSITE" id="PS50111">
    <property type="entry name" value="CHEMOTAXIS_TRANSDUC_2"/>
    <property type="match status" value="1"/>
</dbReference>
<dbReference type="InterPro" id="IPR033480">
    <property type="entry name" value="sCache_2"/>
</dbReference>
<evidence type="ECO:0000256" key="3">
    <source>
        <dbReference type="ARBA" id="ARBA00022692"/>
    </source>
</evidence>
<proteinExistence type="inferred from homology"/>
<evidence type="ECO:0000256" key="6">
    <source>
        <dbReference type="ARBA" id="ARBA00023224"/>
    </source>
</evidence>
<dbReference type="Proteomes" id="UP000191418">
    <property type="component" value="Unassembled WGS sequence"/>
</dbReference>
<evidence type="ECO:0000256" key="9">
    <source>
        <dbReference type="SAM" id="Phobius"/>
    </source>
</evidence>
<feature type="domain" description="Methyl-accepting transducer" evidence="10">
    <location>
        <begin position="272"/>
        <end position="508"/>
    </location>
</feature>
<comment type="similarity">
    <text evidence="7">Belongs to the methyl-accepting chemotaxis (MCP) protein family.</text>
</comment>
<dbReference type="SMART" id="SM00304">
    <property type="entry name" value="HAMP"/>
    <property type="match status" value="1"/>
</dbReference>
<dbReference type="Pfam" id="PF00672">
    <property type="entry name" value="HAMP"/>
    <property type="match status" value="1"/>
</dbReference>
<gene>
    <name evidence="12" type="ORF">BTE48_15355</name>
</gene>
<organism evidence="12 13">
    <name type="scientific">Oceanospirillum multiglobuliferum</name>
    <dbReference type="NCBI Taxonomy" id="64969"/>
    <lineage>
        <taxon>Bacteria</taxon>
        <taxon>Pseudomonadati</taxon>
        <taxon>Pseudomonadota</taxon>
        <taxon>Gammaproteobacteria</taxon>
        <taxon>Oceanospirillales</taxon>
        <taxon>Oceanospirillaceae</taxon>
        <taxon>Oceanospirillum</taxon>
    </lineage>
</organism>
<dbReference type="SMART" id="SM00283">
    <property type="entry name" value="MA"/>
    <property type="match status" value="1"/>
</dbReference>
<keyword evidence="13" id="KW-1185">Reference proteome</keyword>
<dbReference type="Pfam" id="PF08269">
    <property type="entry name" value="dCache_2"/>
    <property type="match status" value="1"/>
</dbReference>
<feature type="domain" description="HAMP" evidence="11">
    <location>
        <begin position="213"/>
        <end position="267"/>
    </location>
</feature>
<dbReference type="PROSITE" id="PS50885">
    <property type="entry name" value="HAMP"/>
    <property type="match status" value="1"/>
</dbReference>
<dbReference type="Gene3D" id="3.30.450.20">
    <property type="entry name" value="PAS domain"/>
    <property type="match status" value="1"/>
</dbReference>
<evidence type="ECO:0000256" key="4">
    <source>
        <dbReference type="ARBA" id="ARBA00022989"/>
    </source>
</evidence>
<keyword evidence="4 9" id="KW-1133">Transmembrane helix</keyword>
<feature type="transmembrane region" description="Helical" evidence="9">
    <location>
        <begin position="194"/>
        <end position="212"/>
    </location>
</feature>
<protein>
    <recommendedName>
        <fullName evidence="14">Chemotaxis protein</fullName>
    </recommendedName>
</protein>
<sequence length="545" mass="59307">MARFNINSIAFRIWAVVLLFAVGLFITLWFSITAVAESVSDSYRKAAISIVQSAHNIPKLYFEKFKSGEMSDAEARAQAEFIISKMRFDNGNYVFIHSTDGRAIIIPPKPELSGKDLNQLKDSNGVYIVQEIRKQAMNGGGFTDYLWPRPDDKTQLMVKSSYAEYFEPWGWIIGSGINTEAMEAQIAAVRQKTILVSVVILIVAIAVVLLLVRSILGPVKKTVDAMRTLASGGGDLTFRMEEPRLAELQLLVAHFNSFVSHLQILVGKIRDSGQNLSATSSQMASCIETTSFAVDHQQETSLLLQSAVQEVLQGADQIQNSASEILQDVLDASKKAQQGQEVVGRSIKAINNLAENVRHISGDVDQLAVRAGNIDKVLEVIQGIAEQTNLLALNAAIEAARAGEAGRGFAVVADEVRTLAQRTQDSTSEIRSIIEGLQQGANNATVSINDGAENAEQVARDAVNAGDTLAGMTDSVMRIESLNQRIAAAATQQQQVMHRFAAQVNAIHGSSEQVAQDTQETKQVSLQISTVSTRLNDLVSRFHIE</sequence>
<dbReference type="SUPFAM" id="SSF58104">
    <property type="entry name" value="Methyl-accepting chemotaxis protein (MCP) signaling domain"/>
    <property type="match status" value="1"/>
</dbReference>
<keyword evidence="5 9" id="KW-0472">Membrane</keyword>
<comment type="caution">
    <text evidence="12">The sequence shown here is derived from an EMBL/GenBank/DDBJ whole genome shotgun (WGS) entry which is preliminary data.</text>
</comment>
<evidence type="ECO:0000256" key="8">
    <source>
        <dbReference type="PROSITE-ProRule" id="PRU00284"/>
    </source>
</evidence>
<evidence type="ECO:0000259" key="11">
    <source>
        <dbReference type="PROSITE" id="PS50885"/>
    </source>
</evidence>
<dbReference type="SMART" id="SM01049">
    <property type="entry name" value="Cache_2"/>
    <property type="match status" value="1"/>
</dbReference>
<evidence type="ECO:0000256" key="1">
    <source>
        <dbReference type="ARBA" id="ARBA00004651"/>
    </source>
</evidence>
<dbReference type="OrthoDB" id="2489132at2"/>